<proteinExistence type="predicted"/>
<accession>A0A0F5JKP5</accession>
<dbReference type="HOGENOM" id="CLU_3101807_0_0_10"/>
<keyword evidence="2" id="KW-1185">Reference proteome</keyword>
<reference evidence="1 2" key="1">
    <citation type="submission" date="2013-04" db="EMBL/GenBank/DDBJ databases">
        <title>The Genome Sequence of Parabacteroides gordonii DSM 23371.</title>
        <authorList>
            <consortium name="The Broad Institute Genomics Platform"/>
            <person name="Earl A."/>
            <person name="Ward D."/>
            <person name="Feldgarden M."/>
            <person name="Gevers D."/>
            <person name="Martens E."/>
            <person name="Sakamoto M."/>
            <person name="Benno Y."/>
            <person name="Suzuki N."/>
            <person name="Matsunaga N."/>
            <person name="Koshihara K."/>
            <person name="Seki M."/>
            <person name="Komiya H."/>
            <person name="Walker B."/>
            <person name="Young S."/>
            <person name="Zeng Q."/>
            <person name="Gargeya S."/>
            <person name="Fitzgerald M."/>
            <person name="Haas B."/>
            <person name="Abouelleil A."/>
            <person name="Allen A.W."/>
            <person name="Alvarado L."/>
            <person name="Arachchi H.M."/>
            <person name="Berlin A.M."/>
            <person name="Chapman S.B."/>
            <person name="Gainer-Dewar J."/>
            <person name="Goldberg J."/>
            <person name="Griggs A."/>
            <person name="Gujja S."/>
            <person name="Hansen M."/>
            <person name="Howarth C."/>
            <person name="Imamovic A."/>
            <person name="Ireland A."/>
            <person name="Larimer J."/>
            <person name="McCowan C."/>
            <person name="Murphy C."/>
            <person name="Pearson M."/>
            <person name="Poon T.W."/>
            <person name="Priest M."/>
            <person name="Roberts A."/>
            <person name="Saif S."/>
            <person name="Shea T."/>
            <person name="Sisk P."/>
            <person name="Sykes S."/>
            <person name="Wortman J."/>
            <person name="Nusbaum C."/>
            <person name="Birren B."/>
        </authorList>
    </citation>
    <scope>NUCLEOTIDE SEQUENCE [LARGE SCALE GENOMIC DNA]</scope>
    <source>
        <strain evidence="1 2">MS-1</strain>
    </source>
</reference>
<dbReference type="EMBL" id="AQHW01000009">
    <property type="protein sequence ID" value="KKB58279.1"/>
    <property type="molecule type" value="Genomic_DNA"/>
</dbReference>
<protein>
    <submittedName>
        <fullName evidence="1">Uncharacterized protein</fullName>
    </submittedName>
</protein>
<name>A0A0F5JKP5_9BACT</name>
<comment type="caution">
    <text evidence="1">The sequence shown here is derived from an EMBL/GenBank/DDBJ whole genome shotgun (WGS) entry which is preliminary data.</text>
</comment>
<organism evidence="1 2">
    <name type="scientific">Parabacteroides gordonii MS-1 = DSM 23371</name>
    <dbReference type="NCBI Taxonomy" id="1203610"/>
    <lineage>
        <taxon>Bacteria</taxon>
        <taxon>Pseudomonadati</taxon>
        <taxon>Bacteroidota</taxon>
        <taxon>Bacteroidia</taxon>
        <taxon>Bacteroidales</taxon>
        <taxon>Tannerellaceae</taxon>
        <taxon>Parabacteroides</taxon>
    </lineage>
</organism>
<dbReference type="Proteomes" id="UP000033035">
    <property type="component" value="Unassembled WGS sequence"/>
</dbReference>
<gene>
    <name evidence="1" type="ORF">HMPREF1536_01154</name>
</gene>
<dbReference type="AlphaFoldDB" id="A0A0F5JKP5"/>
<evidence type="ECO:0000313" key="2">
    <source>
        <dbReference type="Proteomes" id="UP000033035"/>
    </source>
</evidence>
<evidence type="ECO:0000313" key="1">
    <source>
        <dbReference type="EMBL" id="KKB58279.1"/>
    </source>
</evidence>
<sequence length="51" mass="5858">MNLNEKAGYKTYCREQMSLVAGFLCECFTLLNNDFVYKQIGRIACTTVPCR</sequence>